<dbReference type="RefSeq" id="WP_133324697.1">
    <property type="nucleotide sequence ID" value="NZ_SMYL01000001.1"/>
</dbReference>
<keyword evidence="12" id="KW-1185">Reference proteome</keyword>
<comment type="caution">
    <text evidence="11">The sequence shown here is derived from an EMBL/GenBank/DDBJ whole genome shotgun (WGS) entry which is preliminary data.</text>
</comment>
<protein>
    <recommendedName>
        <fullName evidence="7 9">Uroporphyrinogen-III synthase</fullName>
        <ecNumber evidence="3 9">4.2.1.75</ecNumber>
    </recommendedName>
</protein>
<comment type="similarity">
    <text evidence="2 9">Belongs to the uroporphyrinogen-III synthase family.</text>
</comment>
<comment type="pathway">
    <text evidence="1 9">Porphyrin-containing compound metabolism; protoporphyrin-IX biosynthesis; coproporphyrinogen-III from 5-aminolevulinate: step 3/4.</text>
</comment>
<dbReference type="PANTHER" id="PTHR38042">
    <property type="entry name" value="UROPORPHYRINOGEN-III SYNTHASE, CHLOROPLASTIC"/>
    <property type="match status" value="1"/>
</dbReference>
<dbReference type="InterPro" id="IPR036108">
    <property type="entry name" value="4pyrrol_syn_uPrphyn_synt_sf"/>
</dbReference>
<dbReference type="EMBL" id="SMYL01000001">
    <property type="protein sequence ID" value="TDK68232.1"/>
    <property type="molecule type" value="Genomic_DNA"/>
</dbReference>
<dbReference type="EC" id="4.2.1.75" evidence="3 9"/>
<comment type="catalytic activity">
    <reaction evidence="8 9">
        <text>hydroxymethylbilane = uroporphyrinogen III + H2O</text>
        <dbReference type="Rhea" id="RHEA:18965"/>
        <dbReference type="ChEBI" id="CHEBI:15377"/>
        <dbReference type="ChEBI" id="CHEBI:57308"/>
        <dbReference type="ChEBI" id="CHEBI:57845"/>
        <dbReference type="EC" id="4.2.1.75"/>
    </reaction>
</comment>
<evidence type="ECO:0000256" key="5">
    <source>
        <dbReference type="ARBA" id="ARBA00023244"/>
    </source>
</evidence>
<dbReference type="GO" id="GO:0006780">
    <property type="term" value="P:uroporphyrinogen III biosynthetic process"/>
    <property type="evidence" value="ECO:0007669"/>
    <property type="project" value="UniProtKB-UniRule"/>
</dbReference>
<dbReference type="Gene3D" id="3.40.50.10090">
    <property type="match status" value="2"/>
</dbReference>
<feature type="domain" description="Tetrapyrrole biosynthesis uroporphyrinogen III synthase" evidence="10">
    <location>
        <begin position="19"/>
        <end position="251"/>
    </location>
</feature>
<evidence type="ECO:0000256" key="7">
    <source>
        <dbReference type="ARBA" id="ARBA00040167"/>
    </source>
</evidence>
<dbReference type="AlphaFoldDB" id="A0A4R5W558"/>
<organism evidence="11 12">
    <name type="scientific">Sapientia aquatica</name>
    <dbReference type="NCBI Taxonomy" id="1549640"/>
    <lineage>
        <taxon>Bacteria</taxon>
        <taxon>Pseudomonadati</taxon>
        <taxon>Pseudomonadota</taxon>
        <taxon>Betaproteobacteria</taxon>
        <taxon>Burkholderiales</taxon>
        <taxon>Oxalobacteraceae</taxon>
        <taxon>Sapientia</taxon>
    </lineage>
</organism>
<proteinExistence type="inferred from homology"/>
<evidence type="ECO:0000256" key="6">
    <source>
        <dbReference type="ARBA" id="ARBA00037589"/>
    </source>
</evidence>
<evidence type="ECO:0000256" key="4">
    <source>
        <dbReference type="ARBA" id="ARBA00023239"/>
    </source>
</evidence>
<sequence length="270" mass="29345">MSNPKPIVITRPIGQARPLAQRLTGLGYEVAMFPLLEIEGLQVDSALYAQLQQTLGQLPRFALAVFVSPNAVHSVFAALDQLGLTWPNALALAVVGEGSRVALAEHGINDATHRIYCPTDPFRSDSETLLLELDLPTLKGRDALIFRAESGRELLSDALLEHGINVTKVVAYRRLSPTSDGDDATRLAQQLQGLVFNSSAWVVSSSEALRTLVELTKKLLGDATVVHLQQVNLLVSHHRIVETAEKCEFKCIRLIGSGDENLLLALQSSP</sequence>
<evidence type="ECO:0000256" key="3">
    <source>
        <dbReference type="ARBA" id="ARBA00013109"/>
    </source>
</evidence>
<dbReference type="GO" id="GO:0006782">
    <property type="term" value="P:protoporphyrinogen IX biosynthetic process"/>
    <property type="evidence" value="ECO:0007669"/>
    <property type="project" value="UniProtKB-UniRule"/>
</dbReference>
<dbReference type="InterPro" id="IPR039793">
    <property type="entry name" value="UROS/Hem4"/>
</dbReference>
<dbReference type="InterPro" id="IPR003754">
    <property type="entry name" value="4pyrrol_synth_uPrphyn_synth"/>
</dbReference>
<evidence type="ECO:0000313" key="12">
    <source>
        <dbReference type="Proteomes" id="UP000294829"/>
    </source>
</evidence>
<evidence type="ECO:0000256" key="8">
    <source>
        <dbReference type="ARBA" id="ARBA00048617"/>
    </source>
</evidence>
<dbReference type="PANTHER" id="PTHR38042:SF1">
    <property type="entry name" value="UROPORPHYRINOGEN-III SYNTHASE, CHLOROPLASTIC"/>
    <property type="match status" value="1"/>
</dbReference>
<accession>A0A4R5W558</accession>
<dbReference type="CDD" id="cd06578">
    <property type="entry name" value="HemD"/>
    <property type="match status" value="1"/>
</dbReference>
<gene>
    <name evidence="11" type="ORF">E2I14_01410</name>
</gene>
<evidence type="ECO:0000313" key="11">
    <source>
        <dbReference type="EMBL" id="TDK68232.1"/>
    </source>
</evidence>
<dbReference type="Proteomes" id="UP000294829">
    <property type="component" value="Unassembled WGS sequence"/>
</dbReference>
<dbReference type="Pfam" id="PF02602">
    <property type="entry name" value="HEM4"/>
    <property type="match status" value="1"/>
</dbReference>
<dbReference type="OrthoDB" id="9787650at2"/>
<comment type="function">
    <text evidence="6 9">Catalyzes cyclization of the linear tetrapyrrole, hydroxymethylbilane, to the macrocyclic uroporphyrinogen III.</text>
</comment>
<dbReference type="GO" id="GO:0004852">
    <property type="term" value="F:uroporphyrinogen-III synthase activity"/>
    <property type="evidence" value="ECO:0007669"/>
    <property type="project" value="UniProtKB-UniRule"/>
</dbReference>
<reference evidence="11 12" key="1">
    <citation type="submission" date="2019-03" db="EMBL/GenBank/DDBJ databases">
        <title>Sapientia aquatica gen. nov., sp. nov., isolated from a crater lake.</title>
        <authorList>
            <person name="Felfoldi T."/>
            <person name="Szabo A."/>
            <person name="Toth E."/>
            <person name="Schumann P."/>
            <person name="Keki Z."/>
            <person name="Marialigeti K."/>
            <person name="Mathe I."/>
        </authorList>
    </citation>
    <scope>NUCLEOTIDE SEQUENCE [LARGE SCALE GENOMIC DNA]</scope>
    <source>
        <strain evidence="11 12">SA-152</strain>
    </source>
</reference>
<keyword evidence="4 9" id="KW-0456">Lyase</keyword>
<dbReference type="SUPFAM" id="SSF69618">
    <property type="entry name" value="HemD-like"/>
    <property type="match status" value="1"/>
</dbReference>
<dbReference type="UniPathway" id="UPA00251">
    <property type="reaction ID" value="UER00320"/>
</dbReference>
<evidence type="ECO:0000256" key="9">
    <source>
        <dbReference type="RuleBase" id="RU366031"/>
    </source>
</evidence>
<evidence type="ECO:0000259" key="10">
    <source>
        <dbReference type="Pfam" id="PF02602"/>
    </source>
</evidence>
<evidence type="ECO:0000256" key="2">
    <source>
        <dbReference type="ARBA" id="ARBA00008133"/>
    </source>
</evidence>
<evidence type="ECO:0000256" key="1">
    <source>
        <dbReference type="ARBA" id="ARBA00004772"/>
    </source>
</evidence>
<name>A0A4R5W558_9BURK</name>
<keyword evidence="5 9" id="KW-0627">Porphyrin biosynthesis</keyword>